<dbReference type="InterPro" id="IPR012317">
    <property type="entry name" value="Poly(ADP-ribose)pol_cat_dom"/>
</dbReference>
<sequence length="433" mass="48783">MATPAKKAKVTSLPVCPYGARCYRKNPQHLNDCFHPTSDGTSDTVTDTKKSKASTSSTPASLNDSTLPACKYGAKCYRKNLLHFAEYSHPTSVTSKKAESDDSGNDTDPVDSDDDKPKAKKKVESGDILKRGMSLVKSYSQMSEEERKELIKKAFEAKQKLQKELQETKDKMKEKDKELQNLQNEVNKGILFVEGEKEALEGTKTVYFTLQAERSYKEGSAAQTHFRLAESQFYRLLSSGYGASYKVSKVEYVVNPKLAKKFKQAREDIKKERGEDLSYPVLAFHGTKEENITPICEKRIQSSRFVYCSKNVKNHSDSGFAHRTDTGWYGKGVYFSEFPAYSMGYIQGAQKLLLCQVLPGKVFKCTKLIHGAALKGGYDSHTSPDGKELVIFNSHHIIPSYVVHYKQQAGDFQYSVSFRPIRCIFTISFSMYM</sequence>
<dbReference type="Pfam" id="PF00644">
    <property type="entry name" value="PARP"/>
    <property type="match status" value="1"/>
</dbReference>
<dbReference type="PANTHER" id="PTHR21315:SF3">
    <property type="entry name" value="PARP DOMAIN-CONTAINING PROTEIN"/>
    <property type="match status" value="1"/>
</dbReference>
<dbReference type="GO" id="GO:0003906">
    <property type="term" value="F:DNA-(apurinic or apyrimidinic site) endonuclease activity"/>
    <property type="evidence" value="ECO:0007669"/>
    <property type="project" value="InterPro"/>
</dbReference>
<evidence type="ECO:0000313" key="5">
    <source>
        <dbReference type="EMBL" id="KAK3108084.1"/>
    </source>
</evidence>
<feature type="region of interest" description="Disordered" evidence="2">
    <location>
        <begin position="33"/>
        <end position="64"/>
    </location>
</feature>
<evidence type="ECO:0000259" key="4">
    <source>
        <dbReference type="Pfam" id="PF10283"/>
    </source>
</evidence>
<feature type="coiled-coil region" evidence="1">
    <location>
        <begin position="147"/>
        <end position="185"/>
    </location>
</feature>
<proteinExistence type="predicted"/>
<reference evidence="5" key="1">
    <citation type="submission" date="2019-08" db="EMBL/GenBank/DDBJ databases">
        <title>The improved chromosome-level genome for the pearl oyster Pinctada fucata martensii using PacBio sequencing and Hi-C.</title>
        <authorList>
            <person name="Zheng Z."/>
        </authorList>
    </citation>
    <scope>NUCLEOTIDE SEQUENCE</scope>
    <source>
        <strain evidence="5">ZZ-2019</strain>
        <tissue evidence="5">Adductor muscle</tissue>
    </source>
</reference>
<evidence type="ECO:0000256" key="2">
    <source>
        <dbReference type="SAM" id="MobiDB-lite"/>
    </source>
</evidence>
<dbReference type="AlphaFoldDB" id="A0AA89C3Y0"/>
<keyword evidence="6" id="KW-1185">Reference proteome</keyword>
<name>A0AA89C3Y0_PINIB</name>
<evidence type="ECO:0000313" key="6">
    <source>
        <dbReference type="Proteomes" id="UP001186944"/>
    </source>
</evidence>
<dbReference type="EMBL" id="VSWD01000001">
    <property type="protein sequence ID" value="KAK3108084.1"/>
    <property type="molecule type" value="Genomic_DNA"/>
</dbReference>
<dbReference type="InterPro" id="IPR039253">
    <property type="entry name" value="APLF"/>
</dbReference>
<evidence type="ECO:0008006" key="7">
    <source>
        <dbReference type="Google" id="ProtNLM"/>
    </source>
</evidence>
<evidence type="ECO:0000256" key="1">
    <source>
        <dbReference type="SAM" id="Coils"/>
    </source>
</evidence>
<feature type="region of interest" description="Disordered" evidence="2">
    <location>
        <begin position="90"/>
        <end position="126"/>
    </location>
</feature>
<feature type="domain" description="PARP catalytic" evidence="3">
    <location>
        <begin position="236"/>
        <end position="364"/>
    </location>
</feature>
<feature type="compositionally biased region" description="Acidic residues" evidence="2">
    <location>
        <begin position="101"/>
        <end position="114"/>
    </location>
</feature>
<dbReference type="Gene3D" id="3.90.228.10">
    <property type="match status" value="1"/>
</dbReference>
<feature type="domain" description="PBZ-type" evidence="4">
    <location>
        <begin position="14"/>
        <end position="37"/>
    </location>
</feature>
<dbReference type="GO" id="GO:0003950">
    <property type="term" value="F:NAD+ poly-ADP-ribosyltransferase activity"/>
    <property type="evidence" value="ECO:0007669"/>
    <property type="project" value="InterPro"/>
</dbReference>
<keyword evidence="1" id="KW-0175">Coiled coil</keyword>
<protein>
    <recommendedName>
        <fullName evidence="7">Poly [ADP-ribose] polymerase</fullName>
    </recommendedName>
</protein>
<organism evidence="5 6">
    <name type="scientific">Pinctada imbricata</name>
    <name type="common">Atlantic pearl-oyster</name>
    <name type="synonym">Pinctada martensii</name>
    <dbReference type="NCBI Taxonomy" id="66713"/>
    <lineage>
        <taxon>Eukaryota</taxon>
        <taxon>Metazoa</taxon>
        <taxon>Spiralia</taxon>
        <taxon>Lophotrochozoa</taxon>
        <taxon>Mollusca</taxon>
        <taxon>Bivalvia</taxon>
        <taxon>Autobranchia</taxon>
        <taxon>Pteriomorphia</taxon>
        <taxon>Pterioida</taxon>
        <taxon>Pterioidea</taxon>
        <taxon>Pteriidae</taxon>
        <taxon>Pinctada</taxon>
    </lineage>
</organism>
<dbReference type="Proteomes" id="UP001186944">
    <property type="component" value="Unassembled WGS sequence"/>
</dbReference>
<accession>A0AA89C3Y0</accession>
<evidence type="ECO:0000259" key="3">
    <source>
        <dbReference type="Pfam" id="PF00644"/>
    </source>
</evidence>
<dbReference type="GO" id="GO:0008408">
    <property type="term" value="F:3'-5' exonuclease activity"/>
    <property type="evidence" value="ECO:0007669"/>
    <property type="project" value="InterPro"/>
</dbReference>
<dbReference type="Pfam" id="PF10283">
    <property type="entry name" value="zf-CCHH"/>
    <property type="match status" value="2"/>
</dbReference>
<gene>
    <name evidence="5" type="ORF">FSP39_000847</name>
</gene>
<dbReference type="InterPro" id="IPR019406">
    <property type="entry name" value="APLF_PBZ"/>
</dbReference>
<dbReference type="SUPFAM" id="SSF56399">
    <property type="entry name" value="ADP-ribosylation"/>
    <property type="match status" value="1"/>
</dbReference>
<dbReference type="GO" id="GO:0006302">
    <property type="term" value="P:double-strand break repair"/>
    <property type="evidence" value="ECO:0007669"/>
    <property type="project" value="InterPro"/>
</dbReference>
<feature type="domain" description="PBZ-type" evidence="4">
    <location>
        <begin position="68"/>
        <end position="91"/>
    </location>
</feature>
<dbReference type="PANTHER" id="PTHR21315">
    <property type="entry name" value="APRATAXIN AND PNK-LIKE FACTOR-RELATED"/>
    <property type="match status" value="1"/>
</dbReference>
<comment type="caution">
    <text evidence="5">The sequence shown here is derived from an EMBL/GenBank/DDBJ whole genome shotgun (WGS) entry which is preliminary data.</text>
</comment>
<feature type="compositionally biased region" description="Low complexity" evidence="2">
    <location>
        <begin position="36"/>
        <end position="45"/>
    </location>
</feature>